<evidence type="ECO:0008006" key="5">
    <source>
        <dbReference type="Google" id="ProtNLM"/>
    </source>
</evidence>
<keyword evidence="1" id="KW-1133">Transmembrane helix</keyword>
<dbReference type="RefSeq" id="WP_187319299.1">
    <property type="nucleotide sequence ID" value="NZ_JACSCY010000005.1"/>
</dbReference>
<evidence type="ECO:0000313" key="3">
    <source>
        <dbReference type="EMBL" id="MBC6611011.1"/>
    </source>
</evidence>
<gene>
    <name evidence="3" type="ORF">H8B15_08755</name>
</gene>
<name>A0ABR7MIU8_9BACT</name>
<evidence type="ECO:0000256" key="2">
    <source>
        <dbReference type="SAM" id="SignalP"/>
    </source>
</evidence>
<comment type="caution">
    <text evidence="3">The sequence shown here is derived from an EMBL/GenBank/DDBJ whole genome shotgun (WGS) entry which is preliminary data.</text>
</comment>
<feature type="transmembrane region" description="Helical" evidence="1">
    <location>
        <begin position="39"/>
        <end position="60"/>
    </location>
</feature>
<sequence length="207" mass="22914">MAPRFRTRSSWLAGLLLPAVAVAQPSLPDRHLNQPGPFFLTVQFAGGIGVVAVGGGYWLANRRVEPELLVGRVPRSLGGRGMTMFTLRTTYTPFAPQLGRGNWHMSPLSVGAQATYTTGKQFFLTNRSAGRYPKGYYWWSPKVRLGAFAGLRLTYQPDYDPRGWRPGRTTLYANLSTNDLHLVSHLTNRSLRLPEILTLGLGAKAGW</sequence>
<dbReference type="Proteomes" id="UP000622017">
    <property type="component" value="Unassembled WGS sequence"/>
</dbReference>
<keyword evidence="2" id="KW-0732">Signal</keyword>
<feature type="chain" id="PRO_5047248881" description="Outer membrane protein beta-barrel domain-containing protein" evidence="2">
    <location>
        <begin position="24"/>
        <end position="207"/>
    </location>
</feature>
<feature type="signal peptide" evidence="2">
    <location>
        <begin position="1"/>
        <end position="23"/>
    </location>
</feature>
<evidence type="ECO:0000256" key="1">
    <source>
        <dbReference type="SAM" id="Phobius"/>
    </source>
</evidence>
<accession>A0ABR7MIU8</accession>
<organism evidence="3 4">
    <name type="scientific">Hymenobacter citatus</name>
    <dbReference type="NCBI Taxonomy" id="2763506"/>
    <lineage>
        <taxon>Bacteria</taxon>
        <taxon>Pseudomonadati</taxon>
        <taxon>Bacteroidota</taxon>
        <taxon>Cytophagia</taxon>
        <taxon>Cytophagales</taxon>
        <taxon>Hymenobacteraceae</taxon>
        <taxon>Hymenobacter</taxon>
    </lineage>
</organism>
<keyword evidence="4" id="KW-1185">Reference proteome</keyword>
<protein>
    <recommendedName>
        <fullName evidence="5">Outer membrane protein beta-barrel domain-containing protein</fullName>
    </recommendedName>
</protein>
<reference evidence="3 4" key="1">
    <citation type="submission" date="2020-08" db="EMBL/GenBank/DDBJ databases">
        <title>Hymenobacter sp.</title>
        <authorList>
            <person name="Kim M.K."/>
        </authorList>
    </citation>
    <scope>NUCLEOTIDE SEQUENCE [LARGE SCALE GENOMIC DNA]</scope>
    <source>
        <strain evidence="3 4">BT507</strain>
    </source>
</reference>
<keyword evidence="1" id="KW-0812">Transmembrane</keyword>
<evidence type="ECO:0000313" key="4">
    <source>
        <dbReference type="Proteomes" id="UP000622017"/>
    </source>
</evidence>
<proteinExistence type="predicted"/>
<keyword evidence="1" id="KW-0472">Membrane</keyword>
<dbReference type="EMBL" id="JACSCY010000005">
    <property type="protein sequence ID" value="MBC6611011.1"/>
    <property type="molecule type" value="Genomic_DNA"/>
</dbReference>